<dbReference type="OrthoDB" id="9799827at2"/>
<dbReference type="GeneID" id="94440871"/>
<dbReference type="PANTHER" id="PTHR33799:SF1">
    <property type="entry name" value="PTS SYSTEM MANNOSE-SPECIFIC EIIAB COMPONENT-RELATED"/>
    <property type="match status" value="1"/>
</dbReference>
<evidence type="ECO:0000313" key="10">
    <source>
        <dbReference type="EMBL" id="PXX75944.1"/>
    </source>
</evidence>
<evidence type="ECO:0000313" key="9">
    <source>
        <dbReference type="EMBL" id="MDY5168368.1"/>
    </source>
</evidence>
<keyword evidence="4 9" id="KW-0762">Sugar transport</keyword>
<evidence type="ECO:0000259" key="8">
    <source>
        <dbReference type="PROSITE" id="PS51096"/>
    </source>
</evidence>
<proteinExistence type="predicted"/>
<keyword evidence="2" id="KW-0813">Transport</keyword>
<protein>
    <submittedName>
        <fullName evidence="9">PTS sugar transporter subunit IIA</fullName>
    </submittedName>
    <submittedName>
        <fullName evidence="10">PTS system mannose-specific IIA component/D-glucosaminate-specific PTS system IIA component</fullName>
    </submittedName>
</protein>
<dbReference type="InterPro" id="IPR033887">
    <property type="entry name" value="PTS_IIA_man"/>
</dbReference>
<dbReference type="Proteomes" id="UP001276902">
    <property type="component" value="Unassembled WGS sequence"/>
</dbReference>
<evidence type="ECO:0000256" key="5">
    <source>
        <dbReference type="ARBA" id="ARBA00022679"/>
    </source>
</evidence>
<comment type="subcellular location">
    <subcellularLocation>
        <location evidence="1">Cytoplasm</location>
    </subcellularLocation>
</comment>
<dbReference type="Proteomes" id="UP000247612">
    <property type="component" value="Unassembled WGS sequence"/>
</dbReference>
<dbReference type="RefSeq" id="WP_022938065.1">
    <property type="nucleotide sequence ID" value="NZ_BAABZA010000007.1"/>
</dbReference>
<dbReference type="GO" id="GO:0009401">
    <property type="term" value="P:phosphoenolpyruvate-dependent sugar phosphotransferase system"/>
    <property type="evidence" value="ECO:0007669"/>
    <property type="project" value="UniProtKB-KW"/>
</dbReference>
<reference evidence="9" key="2">
    <citation type="submission" date="2022-03" db="EMBL/GenBank/DDBJ databases">
        <title>First case of bacteraemia caused by Dielma fastidiosa in a patient hospitalised with diverticulitis.</title>
        <authorList>
            <person name="Forman-Ankjaer B."/>
            <person name="Hvid-Jensen F."/>
            <person name="Kobel C.M."/>
            <person name="Greve T."/>
        </authorList>
    </citation>
    <scope>NUCLEOTIDE SEQUENCE</scope>
    <source>
        <strain evidence="9">AUH_DF_2021</strain>
    </source>
</reference>
<feature type="domain" description="PTS EIIA type-4" evidence="8">
    <location>
        <begin position="3"/>
        <end position="128"/>
    </location>
</feature>
<dbReference type="STRING" id="1034346.GCA_000313565_01760"/>
<reference evidence="10 11" key="1">
    <citation type="submission" date="2018-05" db="EMBL/GenBank/DDBJ databases">
        <title>Genomic Encyclopedia of Type Strains, Phase IV (KMG-IV): sequencing the most valuable type-strain genomes for metagenomic binning, comparative biology and taxonomic classification.</title>
        <authorList>
            <person name="Goeker M."/>
        </authorList>
    </citation>
    <scope>NUCLEOTIDE SEQUENCE [LARGE SCALE GENOMIC DNA]</scope>
    <source>
        <strain evidence="10 11">JC118</strain>
    </source>
</reference>
<evidence type="ECO:0000256" key="2">
    <source>
        <dbReference type="ARBA" id="ARBA00022448"/>
    </source>
</evidence>
<dbReference type="AlphaFoldDB" id="A0A318KKR1"/>
<evidence type="ECO:0000256" key="1">
    <source>
        <dbReference type="ARBA" id="ARBA00004496"/>
    </source>
</evidence>
<organism evidence="10 11">
    <name type="scientific">Dielma fastidiosa</name>
    <dbReference type="NCBI Taxonomy" id="1034346"/>
    <lineage>
        <taxon>Bacteria</taxon>
        <taxon>Bacillati</taxon>
        <taxon>Bacillota</taxon>
        <taxon>Erysipelotrichia</taxon>
        <taxon>Erysipelotrichales</taxon>
        <taxon>Erysipelotrichaceae</taxon>
        <taxon>Dielma</taxon>
    </lineage>
</organism>
<dbReference type="InterPro" id="IPR036662">
    <property type="entry name" value="PTS_EIIA_man-typ_sf"/>
</dbReference>
<sequence>MSNHVFLICTHGRFGEELIKSAEMIGGQLKNVYAFSLLQGVEPEIYMQQIEEKLKELKGQSIICLVDLFGGTPCNTVAQLTQRYDLQIVTGVNLAMLLEMDSQKNNLESKELIELGLNTLKESGRDVLSYLKGR</sequence>
<dbReference type="InterPro" id="IPR004701">
    <property type="entry name" value="PTS_EIIA_man-typ"/>
</dbReference>
<dbReference type="GO" id="GO:0005737">
    <property type="term" value="C:cytoplasm"/>
    <property type="evidence" value="ECO:0007669"/>
    <property type="project" value="UniProtKB-SubCell"/>
</dbReference>
<accession>A0A318KKR1</accession>
<dbReference type="GO" id="GO:0016020">
    <property type="term" value="C:membrane"/>
    <property type="evidence" value="ECO:0007669"/>
    <property type="project" value="InterPro"/>
</dbReference>
<keyword evidence="6" id="KW-0598">Phosphotransferase system</keyword>
<dbReference type="CDD" id="cd00006">
    <property type="entry name" value="PTS_IIA_man"/>
    <property type="match status" value="1"/>
</dbReference>
<comment type="caution">
    <text evidence="10">The sequence shown here is derived from an EMBL/GenBank/DDBJ whole genome shotgun (WGS) entry which is preliminary data.</text>
</comment>
<dbReference type="Gene3D" id="3.40.50.510">
    <property type="entry name" value="Phosphotransferase system, mannose-type IIA component"/>
    <property type="match status" value="1"/>
</dbReference>
<dbReference type="PROSITE" id="PS51096">
    <property type="entry name" value="PTS_EIIA_TYPE_4"/>
    <property type="match status" value="1"/>
</dbReference>
<keyword evidence="5" id="KW-0808">Transferase</keyword>
<evidence type="ECO:0000313" key="11">
    <source>
        <dbReference type="Proteomes" id="UP000247612"/>
    </source>
</evidence>
<dbReference type="EMBL" id="QJKH01000016">
    <property type="protein sequence ID" value="PXX75944.1"/>
    <property type="molecule type" value="Genomic_DNA"/>
</dbReference>
<dbReference type="GO" id="GO:0016301">
    <property type="term" value="F:kinase activity"/>
    <property type="evidence" value="ECO:0007669"/>
    <property type="project" value="UniProtKB-KW"/>
</dbReference>
<keyword evidence="11" id="KW-1185">Reference proteome</keyword>
<evidence type="ECO:0000256" key="7">
    <source>
        <dbReference type="ARBA" id="ARBA00022777"/>
    </source>
</evidence>
<dbReference type="PANTHER" id="PTHR33799">
    <property type="entry name" value="PTS PERMEASE-RELATED-RELATED"/>
    <property type="match status" value="1"/>
</dbReference>
<dbReference type="Pfam" id="PF03610">
    <property type="entry name" value="EIIA-man"/>
    <property type="match status" value="1"/>
</dbReference>
<dbReference type="EMBL" id="JALDAW010000013">
    <property type="protein sequence ID" value="MDY5168368.1"/>
    <property type="molecule type" value="Genomic_DNA"/>
</dbReference>
<dbReference type="InterPro" id="IPR051471">
    <property type="entry name" value="Bacterial_PTS_sugar_comp"/>
</dbReference>
<keyword evidence="3" id="KW-0963">Cytoplasm</keyword>
<dbReference type="SUPFAM" id="SSF53062">
    <property type="entry name" value="PTS system fructose IIA component-like"/>
    <property type="match status" value="1"/>
</dbReference>
<evidence type="ECO:0000256" key="6">
    <source>
        <dbReference type="ARBA" id="ARBA00022683"/>
    </source>
</evidence>
<name>A0A318KKR1_9FIRM</name>
<keyword evidence="7" id="KW-0418">Kinase</keyword>
<gene>
    <name evidence="10" type="ORF">DES51_11634</name>
    <name evidence="9" type="ORF">MQE39_09595</name>
</gene>
<evidence type="ECO:0000256" key="3">
    <source>
        <dbReference type="ARBA" id="ARBA00022490"/>
    </source>
</evidence>
<evidence type="ECO:0000256" key="4">
    <source>
        <dbReference type="ARBA" id="ARBA00022597"/>
    </source>
</evidence>